<dbReference type="EMBL" id="BSXS01003201">
    <property type="protein sequence ID" value="GME80775.1"/>
    <property type="molecule type" value="Genomic_DNA"/>
</dbReference>
<proteinExistence type="predicted"/>
<protein>
    <submittedName>
        <fullName evidence="1">Unnamed protein product</fullName>
    </submittedName>
</protein>
<dbReference type="Proteomes" id="UP001165064">
    <property type="component" value="Unassembled WGS sequence"/>
</dbReference>
<evidence type="ECO:0000313" key="1">
    <source>
        <dbReference type="EMBL" id="GME80775.1"/>
    </source>
</evidence>
<gene>
    <name evidence="1" type="ORF">Amon02_000460500</name>
</gene>
<name>A0ACB5T3N0_AMBMO</name>
<reference evidence="1" key="1">
    <citation type="submission" date="2023-04" db="EMBL/GenBank/DDBJ databases">
        <title>Ambrosiozyma monospora NBRC 10751.</title>
        <authorList>
            <person name="Ichikawa N."/>
            <person name="Sato H."/>
            <person name="Tonouchi N."/>
        </authorList>
    </citation>
    <scope>NUCLEOTIDE SEQUENCE</scope>
    <source>
        <strain evidence="1">NBRC 10751</strain>
    </source>
</reference>
<comment type="caution">
    <text evidence="1">The sequence shown here is derived from an EMBL/GenBank/DDBJ whole genome shotgun (WGS) entry which is preliminary data.</text>
</comment>
<sequence length="302" mass="33017">MSDDGLKKGPIPVLGFTNHISSRSPPTDIPNTKTHLSSSPLSSMYALERQQQRRGSGTYSRKPYGIFGGPGSAGSHLSSSPGSSLPKSNPNSIVVPATSSVRHSDAQSVFSHYNQVTDSTRFHSAIDIAVCAKSNTNPNLFIIGGTKTLQLLKLSDSEISLEYDLAISRSVQAGLITDIKFGHQNYGRHLAYSTFLGSIHLFNLDKERVKTSLSEHKRAVNSIDFSTASPYYLISGSQDGKMKIWDLRMNSSKSAITMKGSSDPVRCVKFNPRLPRVVCAQPDRPYWTRFDVGLASRIGLYC</sequence>
<keyword evidence="2" id="KW-1185">Reference proteome</keyword>
<organism evidence="1 2">
    <name type="scientific">Ambrosiozyma monospora</name>
    <name type="common">Yeast</name>
    <name type="synonym">Endomycopsis monosporus</name>
    <dbReference type="NCBI Taxonomy" id="43982"/>
    <lineage>
        <taxon>Eukaryota</taxon>
        <taxon>Fungi</taxon>
        <taxon>Dikarya</taxon>
        <taxon>Ascomycota</taxon>
        <taxon>Saccharomycotina</taxon>
        <taxon>Pichiomycetes</taxon>
        <taxon>Pichiales</taxon>
        <taxon>Pichiaceae</taxon>
        <taxon>Ambrosiozyma</taxon>
    </lineage>
</organism>
<accession>A0ACB5T3N0</accession>
<evidence type="ECO:0000313" key="2">
    <source>
        <dbReference type="Proteomes" id="UP001165064"/>
    </source>
</evidence>